<evidence type="ECO:0000313" key="2">
    <source>
        <dbReference type="Proteomes" id="UP001496627"/>
    </source>
</evidence>
<accession>A0ABV0M7G5</accession>
<name>A0ABV0M7G5_9HYPH</name>
<dbReference type="InterPro" id="IPR010296">
    <property type="entry name" value="DUF899_thioredox"/>
</dbReference>
<dbReference type="Pfam" id="PF05988">
    <property type="entry name" value="DUF899"/>
    <property type="match status" value="1"/>
</dbReference>
<dbReference type="RefSeq" id="WP_227702183.1">
    <property type="nucleotide sequence ID" value="NZ_JBEAAL010000019.1"/>
</dbReference>
<keyword evidence="2" id="KW-1185">Reference proteome</keyword>
<organism evidence="1 2">
    <name type="scientific">Neorhizobium phenanthreniclasticum</name>
    <dbReference type="NCBI Taxonomy" id="3157917"/>
    <lineage>
        <taxon>Bacteria</taxon>
        <taxon>Pseudomonadati</taxon>
        <taxon>Pseudomonadota</taxon>
        <taxon>Alphaproteobacteria</taxon>
        <taxon>Hyphomicrobiales</taxon>
        <taxon>Rhizobiaceae</taxon>
        <taxon>Rhizobium/Agrobacterium group</taxon>
        <taxon>Neorhizobium</taxon>
    </lineage>
</organism>
<reference evidence="1 2" key="1">
    <citation type="submission" date="2024-05" db="EMBL/GenBank/DDBJ databases">
        <title>Neorhizobium sp. Rsf11, a plant growth promoting and heavy metal resistant PAH-degrader.</title>
        <authorList>
            <person name="Golubev S.N."/>
            <person name="Muratova A.Y."/>
            <person name="Markelova M.I."/>
        </authorList>
    </citation>
    <scope>NUCLEOTIDE SEQUENCE [LARGE SCALE GENOMIC DNA]</scope>
    <source>
        <strain evidence="1 2">Rsf11</strain>
    </source>
</reference>
<dbReference type="SUPFAM" id="SSF52833">
    <property type="entry name" value="Thioredoxin-like"/>
    <property type="match status" value="1"/>
</dbReference>
<sequence length="253" mass="29032">MDVTVSPKNPPENSIVSREEWLEARRKLLAMEKEETHLRDKVRAERQALPWVKMDKDYVFDTPTGRKTLAELFDGRSQLIIYHFMLGPEWDAGCPGCSFLSDHIDGTLPHLNNHDVTFVAVARAPLDKIEAYKKRMGWKFPWVSSFGSDFNFDFHVSFTKEDLAKDKVFYNFSAIPPEQAHDELPGLSAFYKNEKGEVFHTYSSYARGGEEMIGTLMILDRAPLGRNESSTMNFVKRHDEYEQKPEAGSSCCH</sequence>
<proteinExistence type="predicted"/>
<protein>
    <submittedName>
        <fullName evidence="1">Thioredoxin family protein</fullName>
    </submittedName>
</protein>
<dbReference type="EMBL" id="JBEAAL010000019">
    <property type="protein sequence ID" value="MEQ1407682.1"/>
    <property type="molecule type" value="Genomic_DNA"/>
</dbReference>
<comment type="caution">
    <text evidence="1">The sequence shown here is derived from an EMBL/GenBank/DDBJ whole genome shotgun (WGS) entry which is preliminary data.</text>
</comment>
<dbReference type="InterPro" id="IPR036249">
    <property type="entry name" value="Thioredoxin-like_sf"/>
</dbReference>
<gene>
    <name evidence="1" type="ORF">ABK249_22415</name>
</gene>
<evidence type="ECO:0000313" key="1">
    <source>
        <dbReference type="EMBL" id="MEQ1407682.1"/>
    </source>
</evidence>
<dbReference type="Proteomes" id="UP001496627">
    <property type="component" value="Unassembled WGS sequence"/>
</dbReference>